<evidence type="ECO:0000256" key="2">
    <source>
        <dbReference type="SAM" id="MobiDB-lite"/>
    </source>
</evidence>
<dbReference type="Pfam" id="PF21388">
    <property type="entry name" value="SPATA2_PUB-like"/>
    <property type="match status" value="1"/>
</dbReference>
<evidence type="ECO:0000256" key="1">
    <source>
        <dbReference type="ARBA" id="ARBA00038142"/>
    </source>
</evidence>
<dbReference type="InterPro" id="IPR048839">
    <property type="entry name" value="SPATA2_PUB-like"/>
</dbReference>
<organism evidence="4 5">
    <name type="scientific">Rhinopithecus roxellana</name>
    <name type="common">Golden snub-nosed monkey</name>
    <name type="synonym">Pygathrix roxellana</name>
    <dbReference type="NCBI Taxonomy" id="61622"/>
    <lineage>
        <taxon>Eukaryota</taxon>
        <taxon>Metazoa</taxon>
        <taxon>Chordata</taxon>
        <taxon>Craniata</taxon>
        <taxon>Vertebrata</taxon>
        <taxon>Euteleostomi</taxon>
        <taxon>Mammalia</taxon>
        <taxon>Eutheria</taxon>
        <taxon>Euarchontoglires</taxon>
        <taxon>Primates</taxon>
        <taxon>Haplorrhini</taxon>
        <taxon>Catarrhini</taxon>
        <taxon>Cercopithecidae</taxon>
        <taxon>Colobinae</taxon>
        <taxon>Rhinopithecus</taxon>
    </lineage>
</organism>
<dbReference type="AlphaFoldDB" id="A0A2K6PJG3"/>
<sequence length="209" mass="22555">MRYACSSSEDWPPPLDISSDGDVDATVLRELYPDSPPGVSLSRLGWSAMMYTGSFTYLVRSVLSRHTVDTILGRLGYMTTLESEFSLVQAISKEDIKQMVFEIFLARVSCEAVLRTTGTRVLELGTEKLARPHSRHNSEKRLVKPCSCLEGVQPGPGSGGPQQGPSEGVGSERALAEGTADQRSLPMALSPSEVSTAPNSLPNSSPVPW</sequence>
<feature type="region of interest" description="Disordered" evidence="2">
    <location>
        <begin position="146"/>
        <end position="209"/>
    </location>
</feature>
<evidence type="ECO:0000259" key="3">
    <source>
        <dbReference type="Pfam" id="PF21388"/>
    </source>
</evidence>
<feature type="compositionally biased region" description="Polar residues" evidence="2">
    <location>
        <begin position="192"/>
        <end position="209"/>
    </location>
</feature>
<name>A0A2K6PJG3_RHIRO</name>
<comment type="similarity">
    <text evidence="1">Belongs to the SPATA2 family.</text>
</comment>
<dbReference type="GO" id="GO:0005737">
    <property type="term" value="C:cytoplasm"/>
    <property type="evidence" value="ECO:0007669"/>
    <property type="project" value="TreeGrafter"/>
</dbReference>
<protein>
    <submittedName>
        <fullName evidence="4">Brain expressed associated with NEDD4 1</fullName>
    </submittedName>
</protein>
<keyword evidence="5" id="KW-1185">Reference proteome</keyword>
<dbReference type="PANTHER" id="PTHR15326:SF9">
    <property type="entry name" value="SPERMATOGENESIS-ASSOCIATED PROTEIN 2"/>
    <property type="match status" value="1"/>
</dbReference>
<reference evidence="4" key="1">
    <citation type="submission" date="2025-08" db="UniProtKB">
        <authorList>
            <consortium name="Ensembl"/>
        </authorList>
    </citation>
    <scope>IDENTIFICATION</scope>
</reference>
<dbReference type="Proteomes" id="UP000233200">
    <property type="component" value="Unplaced"/>
</dbReference>
<feature type="domain" description="Spermatogenesis-associated protein 2 PUB-like" evidence="3">
    <location>
        <begin position="50"/>
        <end position="139"/>
    </location>
</feature>
<dbReference type="Ensembl" id="ENSRROT00000040756.1">
    <property type="protein sequence ID" value="ENSRROP00000016609.1"/>
    <property type="gene ID" value="ENSRROG00000032441.1"/>
</dbReference>
<accession>A0A2K6PJG3</accession>
<reference evidence="4" key="2">
    <citation type="submission" date="2025-09" db="UniProtKB">
        <authorList>
            <consortium name="Ensembl"/>
        </authorList>
    </citation>
    <scope>IDENTIFICATION</scope>
</reference>
<evidence type="ECO:0000313" key="4">
    <source>
        <dbReference type="Ensembl" id="ENSRROP00000016609.1"/>
    </source>
</evidence>
<dbReference type="Gene3D" id="1.20.58.2190">
    <property type="match status" value="1"/>
</dbReference>
<proteinExistence type="inferred from homology"/>
<dbReference type="GeneTree" id="ENSGT00390000003283"/>
<evidence type="ECO:0000313" key="5">
    <source>
        <dbReference type="Proteomes" id="UP000233200"/>
    </source>
</evidence>
<gene>
    <name evidence="4" type="primary">BEAN1</name>
</gene>
<dbReference type="PANTHER" id="PTHR15326">
    <property type="entry name" value="SPERMATOGENESIS-ASSOCIATED PROTEIN 2/TAMOZHENNIC"/>
    <property type="match status" value="1"/>
</dbReference>